<evidence type="ECO:0000313" key="1">
    <source>
        <dbReference type="EMBL" id="CAB5371947.1"/>
    </source>
</evidence>
<evidence type="ECO:0000313" key="2">
    <source>
        <dbReference type="Proteomes" id="UP000684084"/>
    </source>
</evidence>
<dbReference type="OrthoDB" id="10269446at2759"/>
<comment type="caution">
    <text evidence="1">The sequence shown here is derived from an EMBL/GenBank/DDBJ whole genome shotgun (WGS) entry which is preliminary data.</text>
</comment>
<dbReference type="Proteomes" id="UP000684084">
    <property type="component" value="Unassembled WGS sequence"/>
</dbReference>
<protein>
    <submittedName>
        <fullName evidence="1">Uncharacterized protein</fullName>
    </submittedName>
</protein>
<proteinExistence type="predicted"/>
<sequence length="72" mass="8473">MIMQKSRDIRLINGTPFEVWPSLPPTNNNDILNKEEYRKFLVKHLSEISSTDEFFQVMLNSCPLNLLLEEHP</sequence>
<accession>A0A916EAC4</accession>
<name>A0A916EAC4_9GLOM</name>
<organism evidence="1 2">
    <name type="scientific">Rhizophagus irregularis</name>
    <dbReference type="NCBI Taxonomy" id="588596"/>
    <lineage>
        <taxon>Eukaryota</taxon>
        <taxon>Fungi</taxon>
        <taxon>Fungi incertae sedis</taxon>
        <taxon>Mucoromycota</taxon>
        <taxon>Glomeromycotina</taxon>
        <taxon>Glomeromycetes</taxon>
        <taxon>Glomerales</taxon>
        <taxon>Glomeraceae</taxon>
        <taxon>Rhizophagus</taxon>
    </lineage>
</organism>
<reference evidence="1" key="1">
    <citation type="submission" date="2020-05" db="EMBL/GenBank/DDBJ databases">
        <authorList>
            <person name="Rincon C."/>
            <person name="Sanders R I."/>
            <person name="Robbins C."/>
            <person name="Chaturvedi A."/>
        </authorList>
    </citation>
    <scope>NUCLEOTIDE SEQUENCE</scope>
    <source>
        <strain evidence="1">CHB12</strain>
    </source>
</reference>
<dbReference type="EMBL" id="CAGKOT010000030">
    <property type="protein sequence ID" value="CAB5371947.1"/>
    <property type="molecule type" value="Genomic_DNA"/>
</dbReference>
<dbReference type="AlphaFoldDB" id="A0A916EAC4"/>
<gene>
    <name evidence="1" type="ORF">CHRIB12_LOCUS13287</name>
</gene>